<sequence length="117" mass="13548">MAKHLQQGKRAELAAATFLQKSGYGIRARNYRNGKAEVDLIVQRGIFLVFVEIKSLRNTRHGYPEERIGRTKTSLFHQAAASYQEEENWDKEIRFDSIAITFFPQAIKIEHFEDAFS</sequence>
<accession>A0ABW6DFC7</accession>
<dbReference type="Gene3D" id="3.40.1350.10">
    <property type="match status" value="1"/>
</dbReference>
<dbReference type="RefSeq" id="WP_377983311.1">
    <property type="nucleotide sequence ID" value="NZ_JBBKXZ010000002.1"/>
</dbReference>
<dbReference type="SUPFAM" id="SSF52980">
    <property type="entry name" value="Restriction endonuclease-like"/>
    <property type="match status" value="1"/>
</dbReference>
<dbReference type="EMBL" id="JBBKXZ010000002">
    <property type="protein sequence ID" value="MFD3394429.1"/>
    <property type="molecule type" value="Genomic_DNA"/>
</dbReference>
<dbReference type="HAMAP" id="MF_00048">
    <property type="entry name" value="UPF0102"/>
    <property type="match status" value="1"/>
</dbReference>
<evidence type="ECO:0000256" key="2">
    <source>
        <dbReference type="HAMAP-Rule" id="MF_00048"/>
    </source>
</evidence>
<comment type="caution">
    <text evidence="3">The sequence shown here is derived from an EMBL/GenBank/DDBJ whole genome shotgun (WGS) entry which is preliminary data.</text>
</comment>
<comment type="similarity">
    <text evidence="1 2">Belongs to the UPF0102 family.</text>
</comment>
<reference evidence="3 4" key="1">
    <citation type="submission" date="2024-03" db="EMBL/GenBank/DDBJ databases">
        <title>Aquirufa genome sequencing.</title>
        <authorList>
            <person name="Pitt A."/>
            <person name="Hahn M.W."/>
        </authorList>
    </citation>
    <scope>NUCLEOTIDE SEQUENCE [LARGE SCALE GENOMIC DNA]</scope>
    <source>
        <strain evidence="3 4">OSTEICH-129V</strain>
    </source>
</reference>
<dbReference type="Proteomes" id="UP001598138">
    <property type="component" value="Unassembled WGS sequence"/>
</dbReference>
<evidence type="ECO:0000256" key="1">
    <source>
        <dbReference type="ARBA" id="ARBA00006738"/>
    </source>
</evidence>
<protein>
    <recommendedName>
        <fullName evidence="2">UPF0102 protein U0R10_07345</fullName>
    </recommendedName>
</protein>
<proteinExistence type="inferred from homology"/>
<gene>
    <name evidence="3" type="ORF">U0R10_07345</name>
</gene>
<evidence type="ECO:0000313" key="3">
    <source>
        <dbReference type="EMBL" id="MFD3394429.1"/>
    </source>
</evidence>
<name>A0ABW6DFC7_9BACT</name>
<dbReference type="InterPro" id="IPR011856">
    <property type="entry name" value="tRNA_endonuc-like_dom_sf"/>
</dbReference>
<dbReference type="PANTHER" id="PTHR34039">
    <property type="entry name" value="UPF0102 PROTEIN YRAN"/>
    <property type="match status" value="1"/>
</dbReference>
<dbReference type="PANTHER" id="PTHR34039:SF1">
    <property type="entry name" value="UPF0102 PROTEIN YRAN"/>
    <property type="match status" value="1"/>
</dbReference>
<dbReference type="InterPro" id="IPR003509">
    <property type="entry name" value="UPF0102_YraN-like"/>
</dbReference>
<dbReference type="InterPro" id="IPR011335">
    <property type="entry name" value="Restrct_endonuc-II-like"/>
</dbReference>
<organism evidence="3 4">
    <name type="scientific">Aquirufa avitistagni</name>
    <dbReference type="NCBI Taxonomy" id="3104728"/>
    <lineage>
        <taxon>Bacteria</taxon>
        <taxon>Pseudomonadati</taxon>
        <taxon>Bacteroidota</taxon>
        <taxon>Cytophagia</taxon>
        <taxon>Cytophagales</taxon>
        <taxon>Flectobacillaceae</taxon>
        <taxon>Aquirufa</taxon>
    </lineage>
</organism>
<evidence type="ECO:0000313" key="4">
    <source>
        <dbReference type="Proteomes" id="UP001598138"/>
    </source>
</evidence>
<dbReference type="Pfam" id="PF02021">
    <property type="entry name" value="UPF0102"/>
    <property type="match status" value="1"/>
</dbReference>
<keyword evidence="4" id="KW-1185">Reference proteome</keyword>